<evidence type="ECO:0000313" key="14">
    <source>
        <dbReference type="EMBL" id="AYB57994.1"/>
    </source>
</evidence>
<reference evidence="11" key="1">
    <citation type="submission" date="2018-01" db="EMBL/GenBank/DDBJ databases">
        <title>Complete Genome Sequence of three strains from Ralstonia solanacearum ecotype Moko sequevar IIA-53 from Brazil.</title>
        <authorList>
            <person name="Silva J.R."/>
            <person name="Albuquerque G.M.R."/>
            <person name="Pais A.K.L."/>
            <person name="Silva A.M.F."/>
            <person name="Boiteux M.E.N.F."/>
            <person name="Souza E.B."/>
            <person name="Mariano R.L.R."/>
        </authorList>
    </citation>
    <scope>NUCLEOTIDE SEQUENCE [LARGE SCALE GENOMIC DNA]</scope>
    <source>
        <strain evidence="11">SFC</strain>
        <plasmid evidence="11">unnamed</plasmid>
    </source>
</reference>
<dbReference type="EMBL" id="CP026093">
    <property type="protein sequence ID" value="AYB58867.1"/>
    <property type="molecule type" value="Genomic_DNA"/>
</dbReference>
<dbReference type="EMBL" id="CP026093">
    <property type="protein sequence ID" value="AYB57926.1"/>
    <property type="molecule type" value="Genomic_DNA"/>
</dbReference>
<evidence type="ECO:0000313" key="17">
    <source>
        <dbReference type="EMBL" id="AYB58396.1"/>
    </source>
</evidence>
<evidence type="ECO:0000313" key="15">
    <source>
        <dbReference type="EMBL" id="AYB58072.1"/>
    </source>
</evidence>
<name>A0A809DZ69_RALSL</name>
<dbReference type="Pfam" id="PF13340">
    <property type="entry name" value="DUF4096"/>
    <property type="match status" value="1"/>
</dbReference>
<evidence type="ECO:0000313" key="18">
    <source>
        <dbReference type="EMBL" id="AYB58867.1"/>
    </source>
</evidence>
<dbReference type="PANTHER" id="PTHR30007">
    <property type="entry name" value="PHP DOMAIN PROTEIN"/>
    <property type="match status" value="1"/>
</dbReference>
<dbReference type="PANTHER" id="PTHR30007:SF1">
    <property type="entry name" value="BLR1914 PROTEIN"/>
    <property type="match status" value="1"/>
</dbReference>
<dbReference type="EMBL" id="CP026092">
    <property type="protein sequence ID" value="AYB55863.1"/>
    <property type="molecule type" value="Genomic_DNA"/>
</dbReference>
<evidence type="ECO:0000313" key="16">
    <source>
        <dbReference type="EMBL" id="AYB58363.1"/>
    </source>
</evidence>
<dbReference type="EMBL" id="CP026092">
    <property type="protein sequence ID" value="AYB56845.1"/>
    <property type="molecule type" value="Genomic_DNA"/>
</dbReference>
<dbReference type="RefSeq" id="WP_097909241.1">
    <property type="nucleotide sequence ID" value="NZ_CP021766.1"/>
</dbReference>
<gene>
    <name evidence="4" type="ORF">C2L97_00075</name>
    <name evidence="5" type="ORF">C2L97_01440</name>
    <name evidence="6" type="ORF">C2L97_06305</name>
    <name evidence="7" type="ORF">C2L97_07295</name>
    <name evidence="8" type="ORF">C2L97_09090</name>
    <name evidence="9" type="ORF">C2L97_12930</name>
    <name evidence="10" type="ORF">C2L97_13440</name>
    <name evidence="11" type="ORF">C2L97_16940</name>
    <name evidence="12" type="ORF">C2L97_17810</name>
    <name evidence="13" type="ORF">C2L97_18000</name>
    <name evidence="14" type="ORF">C2L97_18425</name>
    <name evidence="15" type="ORF">C2L97_18860</name>
    <name evidence="16" type="ORF">C2L97_20565</name>
    <name evidence="17" type="ORF">C2L97_20780</name>
    <name evidence="18" type="ORF">C2L97_23510</name>
    <name evidence="19" type="ORF">C2L97_23550</name>
</gene>
<evidence type="ECO:0000313" key="5">
    <source>
        <dbReference type="EMBL" id="AYB54820.1"/>
    </source>
</evidence>
<dbReference type="NCBIfam" id="NF033580">
    <property type="entry name" value="transpos_IS5_3"/>
    <property type="match status" value="1"/>
</dbReference>
<dbReference type="EMBL" id="CP026092">
    <property type="protein sequence ID" value="AYB55689.1"/>
    <property type="molecule type" value="Genomic_DNA"/>
</dbReference>
<evidence type="ECO:0000313" key="6">
    <source>
        <dbReference type="EMBL" id="AYB55689.1"/>
    </source>
</evidence>
<evidence type="ECO:0000313" key="19">
    <source>
        <dbReference type="EMBL" id="AYB58875.1"/>
    </source>
</evidence>
<dbReference type="GO" id="GO:0004803">
    <property type="term" value="F:transposase activity"/>
    <property type="evidence" value="ECO:0007669"/>
    <property type="project" value="InterPro"/>
</dbReference>
<dbReference type="EMBL" id="CP026092">
    <property type="protein sequence ID" value="AYB54573.1"/>
    <property type="molecule type" value="Genomic_DNA"/>
</dbReference>
<evidence type="ECO:0000313" key="4">
    <source>
        <dbReference type="EMBL" id="AYB54573.1"/>
    </source>
</evidence>
<feature type="domain" description="Insertion element IS402-like" evidence="3">
    <location>
        <begin position="7"/>
        <end position="84"/>
    </location>
</feature>
<dbReference type="EMBL" id="CP026093">
    <property type="protein sequence ID" value="AYB57894.1"/>
    <property type="molecule type" value="Genomic_DNA"/>
</dbReference>
<dbReference type="EMBL" id="CP026093">
    <property type="protein sequence ID" value="AYB58363.1"/>
    <property type="molecule type" value="Genomic_DNA"/>
</dbReference>
<organism evidence="11">
    <name type="scientific">Ralstonia solanacearum</name>
    <name type="common">Pseudomonas solanacearum</name>
    <dbReference type="NCBI Taxonomy" id="305"/>
    <lineage>
        <taxon>Bacteria</taxon>
        <taxon>Pseudomonadati</taxon>
        <taxon>Pseudomonadota</taxon>
        <taxon>Betaproteobacteria</taxon>
        <taxon>Burkholderiales</taxon>
        <taxon>Burkholderiaceae</taxon>
        <taxon>Ralstonia</taxon>
        <taxon>Ralstonia solanacearum species complex</taxon>
    </lineage>
</organism>
<evidence type="ECO:0000256" key="1">
    <source>
        <dbReference type="SAM" id="MobiDB-lite"/>
    </source>
</evidence>
<dbReference type="EMBL" id="CP026093">
    <property type="protein sequence ID" value="AYB58875.1"/>
    <property type="molecule type" value="Genomic_DNA"/>
</dbReference>
<dbReference type="EMBL" id="CP026092">
    <property type="protein sequence ID" value="AYB56933.1"/>
    <property type="molecule type" value="Genomic_DNA"/>
</dbReference>
<dbReference type="EMBL" id="CP026092">
    <property type="protein sequence ID" value="AYB56179.1"/>
    <property type="molecule type" value="Genomic_DNA"/>
</dbReference>
<geneLocation type="plasmid" evidence="11">
    <name>unnamed</name>
</geneLocation>
<dbReference type="InterPro" id="IPR025161">
    <property type="entry name" value="IS402-like_dom"/>
</dbReference>
<dbReference type="GO" id="GO:0003677">
    <property type="term" value="F:DNA binding"/>
    <property type="evidence" value="ECO:0007669"/>
    <property type="project" value="InterPro"/>
</dbReference>
<keyword evidence="11" id="KW-0614">Plasmid</keyword>
<proteinExistence type="predicted"/>
<sequence length="268" mass="30417">MSRRKVSKELWLALEPLIPEFVASPKGGRRRSVDDRAALSGILYVLHTGIPWEDLPQELGFGSGMTCWRRLRDWQADGVWDKLHRAMLVRLREHDQIDWSRASIDGASGAQPPGGEQTGPSPTDRGKLGSKRHLVVDARGVPLAITVTGANRHDSIAFESTLDAIPAIRGLDGRSRKRPDKLHADKAYDCRRCRQYLRRRGIRARIARKGIESRERLGRYRWVVERTHAWFAGFGKIRVRFERRLDIHCALLSLAAAIICARFVDDLC</sequence>
<dbReference type="Pfam" id="PF01609">
    <property type="entry name" value="DDE_Tnp_1"/>
    <property type="match status" value="1"/>
</dbReference>
<evidence type="ECO:0000313" key="13">
    <source>
        <dbReference type="EMBL" id="AYB57926.1"/>
    </source>
</evidence>
<evidence type="ECO:0000259" key="3">
    <source>
        <dbReference type="Pfam" id="PF13340"/>
    </source>
</evidence>
<dbReference type="InterPro" id="IPR002559">
    <property type="entry name" value="Transposase_11"/>
</dbReference>
<evidence type="ECO:0000313" key="11">
    <source>
        <dbReference type="EMBL" id="AYB57748.1"/>
    </source>
</evidence>
<dbReference type="EMBL" id="CP026092">
    <property type="protein sequence ID" value="AYB54820.1"/>
    <property type="molecule type" value="Genomic_DNA"/>
</dbReference>
<dbReference type="EMBL" id="CP026093">
    <property type="protein sequence ID" value="AYB58396.1"/>
    <property type="molecule type" value="Genomic_DNA"/>
</dbReference>
<evidence type="ECO:0000313" key="10">
    <source>
        <dbReference type="EMBL" id="AYB56933.1"/>
    </source>
</evidence>
<evidence type="ECO:0000313" key="9">
    <source>
        <dbReference type="EMBL" id="AYB56845.1"/>
    </source>
</evidence>
<dbReference type="AlphaFoldDB" id="A0A809DZ69"/>
<feature type="domain" description="Transposase IS4-like" evidence="2">
    <location>
        <begin position="115"/>
        <end position="259"/>
    </location>
</feature>
<evidence type="ECO:0000259" key="2">
    <source>
        <dbReference type="Pfam" id="PF01609"/>
    </source>
</evidence>
<dbReference type="EMBL" id="CP026093">
    <property type="protein sequence ID" value="AYB58072.1"/>
    <property type="molecule type" value="Genomic_DNA"/>
</dbReference>
<dbReference type="EMBL" id="CP026093">
    <property type="protein sequence ID" value="AYB57994.1"/>
    <property type="molecule type" value="Genomic_DNA"/>
</dbReference>
<protein>
    <submittedName>
        <fullName evidence="11">IS5/IS1182 family transposase</fullName>
    </submittedName>
</protein>
<evidence type="ECO:0000313" key="12">
    <source>
        <dbReference type="EMBL" id="AYB57894.1"/>
    </source>
</evidence>
<evidence type="ECO:0000313" key="7">
    <source>
        <dbReference type="EMBL" id="AYB55863.1"/>
    </source>
</evidence>
<evidence type="ECO:0000313" key="8">
    <source>
        <dbReference type="EMBL" id="AYB56179.1"/>
    </source>
</evidence>
<accession>A0A809DZ69</accession>
<feature type="region of interest" description="Disordered" evidence="1">
    <location>
        <begin position="104"/>
        <end position="128"/>
    </location>
</feature>
<dbReference type="EMBL" id="CP026093">
    <property type="protein sequence ID" value="AYB57748.1"/>
    <property type="molecule type" value="Genomic_DNA"/>
</dbReference>
<dbReference type="GO" id="GO:0006313">
    <property type="term" value="P:DNA transposition"/>
    <property type="evidence" value="ECO:0007669"/>
    <property type="project" value="InterPro"/>
</dbReference>